<dbReference type="RefSeq" id="WP_128983392.1">
    <property type="nucleotide sequence ID" value="NZ_PDKJ01000021.1"/>
</dbReference>
<evidence type="ECO:0000313" key="2">
    <source>
        <dbReference type="EMBL" id="RXJ65808.1"/>
    </source>
</evidence>
<dbReference type="SUPFAM" id="SSF56300">
    <property type="entry name" value="Metallo-dependent phosphatases"/>
    <property type="match status" value="1"/>
</dbReference>
<evidence type="ECO:0000313" key="3">
    <source>
        <dbReference type="Proteomes" id="UP000290172"/>
    </source>
</evidence>
<dbReference type="Pfam" id="PF00149">
    <property type="entry name" value="Metallophos"/>
    <property type="match status" value="1"/>
</dbReference>
<dbReference type="Proteomes" id="UP000290172">
    <property type="component" value="Unassembled WGS sequence"/>
</dbReference>
<dbReference type="InterPro" id="IPR050126">
    <property type="entry name" value="Ap4A_hydrolase"/>
</dbReference>
<dbReference type="InterPro" id="IPR004843">
    <property type="entry name" value="Calcineurin-like_PHP"/>
</dbReference>
<organism evidence="2 3">
    <name type="scientific">Halarcobacter ebronensis</name>
    <dbReference type="NCBI Taxonomy" id="1462615"/>
    <lineage>
        <taxon>Bacteria</taxon>
        <taxon>Pseudomonadati</taxon>
        <taxon>Campylobacterota</taxon>
        <taxon>Epsilonproteobacteria</taxon>
        <taxon>Campylobacterales</taxon>
        <taxon>Arcobacteraceae</taxon>
        <taxon>Halarcobacter</taxon>
    </lineage>
</organism>
<dbReference type="PANTHER" id="PTHR42850:SF4">
    <property type="entry name" value="ZINC-DEPENDENT ENDOPOLYPHOSPHATASE"/>
    <property type="match status" value="1"/>
</dbReference>
<dbReference type="Gene3D" id="3.60.21.10">
    <property type="match status" value="1"/>
</dbReference>
<evidence type="ECO:0000259" key="1">
    <source>
        <dbReference type="Pfam" id="PF00149"/>
    </source>
</evidence>
<dbReference type="GO" id="GO:0005737">
    <property type="term" value="C:cytoplasm"/>
    <property type="evidence" value="ECO:0007669"/>
    <property type="project" value="TreeGrafter"/>
</dbReference>
<dbReference type="EMBL" id="PDKJ01000021">
    <property type="protein sequence ID" value="RXJ65808.1"/>
    <property type="molecule type" value="Genomic_DNA"/>
</dbReference>
<dbReference type="AlphaFoldDB" id="A0A4V1LQT4"/>
<gene>
    <name evidence="2" type="ORF">CRV08_14535</name>
</gene>
<reference evidence="2 3" key="1">
    <citation type="submission" date="2017-10" db="EMBL/GenBank/DDBJ databases">
        <title>Genomics of the genus Arcobacter.</title>
        <authorList>
            <person name="Perez-Cataluna A."/>
            <person name="Figueras M.J."/>
        </authorList>
    </citation>
    <scope>NUCLEOTIDE SEQUENCE [LARGE SCALE GENOMIC DNA]</scope>
    <source>
        <strain evidence="2 3">CECT 8993</strain>
    </source>
</reference>
<feature type="domain" description="Calcineurin-like phosphoesterase" evidence="1">
    <location>
        <begin position="4"/>
        <end position="185"/>
    </location>
</feature>
<name>A0A4V1LQT4_9BACT</name>
<dbReference type="PANTHER" id="PTHR42850">
    <property type="entry name" value="METALLOPHOSPHOESTERASE"/>
    <property type="match status" value="1"/>
</dbReference>
<sequence length="229" mass="26860">MENIYILGDVHGCYKSLLALIEKLPKKKDSNICFVVDLIDKGNDSSKVIEFVKANNYPCVLGNHEKYMIETMPLILENVKNLNHTWITKNNGDKTLKSYNDLDMLKEHLQWLDTLPLYLEHKDFKTTDNRYLVITHSHILESWKYKDYPIDSNEYKAFEKECLFSRYKSFDNKEIFNVYGHTPMAEPIIENYKANIDLGCFFKSNNESGKLCALEFPSMKTFIQDNIEE</sequence>
<dbReference type="GO" id="GO:0016791">
    <property type="term" value="F:phosphatase activity"/>
    <property type="evidence" value="ECO:0007669"/>
    <property type="project" value="TreeGrafter"/>
</dbReference>
<protein>
    <submittedName>
        <fullName evidence="2">Serine/threonine protein phosphatase</fullName>
    </submittedName>
</protein>
<comment type="caution">
    <text evidence="2">The sequence shown here is derived from an EMBL/GenBank/DDBJ whole genome shotgun (WGS) entry which is preliminary data.</text>
</comment>
<proteinExistence type="predicted"/>
<dbReference type="InterPro" id="IPR029052">
    <property type="entry name" value="Metallo-depent_PP-like"/>
</dbReference>
<accession>A0A4V1LQT4</accession>